<comment type="similarity">
    <text evidence="7">Belongs to the MurCDEF family.</text>
</comment>
<dbReference type="InterPro" id="IPR005762">
    <property type="entry name" value="MurD"/>
</dbReference>
<evidence type="ECO:0000256" key="5">
    <source>
        <dbReference type="ARBA" id="ARBA00022741"/>
    </source>
</evidence>
<dbReference type="GO" id="GO:0008764">
    <property type="term" value="F:UDP-N-acetylmuramoylalanine-D-glutamate ligase activity"/>
    <property type="evidence" value="ECO:0007669"/>
    <property type="project" value="UniProtKB-UniRule"/>
</dbReference>
<feature type="domain" description="Mur ligase C-terminal" evidence="9">
    <location>
        <begin position="310"/>
        <end position="422"/>
    </location>
</feature>
<dbReference type="Pfam" id="PF02875">
    <property type="entry name" value="Mur_ligase_C"/>
    <property type="match status" value="1"/>
</dbReference>
<keyword evidence="7 8" id="KW-0131">Cell cycle</keyword>
<comment type="caution">
    <text evidence="11">The sequence shown here is derived from an EMBL/GenBank/DDBJ whole genome shotgun (WGS) entry which is preliminary data.</text>
</comment>
<evidence type="ECO:0000259" key="10">
    <source>
        <dbReference type="Pfam" id="PF08245"/>
    </source>
</evidence>
<keyword evidence="7 8" id="KW-0133">Cell shape</keyword>
<evidence type="ECO:0000256" key="1">
    <source>
        <dbReference type="ARBA" id="ARBA00004496"/>
    </source>
</evidence>
<keyword evidence="5 7" id="KW-0547">Nucleotide-binding</keyword>
<keyword evidence="7 8" id="KW-0132">Cell division</keyword>
<dbReference type="SUPFAM" id="SSF51984">
    <property type="entry name" value="MurCD N-terminal domain"/>
    <property type="match status" value="1"/>
</dbReference>
<evidence type="ECO:0000256" key="6">
    <source>
        <dbReference type="ARBA" id="ARBA00022840"/>
    </source>
</evidence>
<dbReference type="AlphaFoldDB" id="A0A552X6C8"/>
<dbReference type="EMBL" id="VJWL01000001">
    <property type="protein sequence ID" value="TRW50566.1"/>
    <property type="molecule type" value="Genomic_DNA"/>
</dbReference>
<dbReference type="SUPFAM" id="SSF53244">
    <property type="entry name" value="MurD-like peptide ligases, peptide-binding domain"/>
    <property type="match status" value="1"/>
</dbReference>
<evidence type="ECO:0000313" key="12">
    <source>
        <dbReference type="Proteomes" id="UP000320359"/>
    </source>
</evidence>
<keyword evidence="3 7" id="KW-0963">Cytoplasm</keyword>
<comment type="catalytic activity">
    <reaction evidence="7 8">
        <text>UDP-N-acetyl-alpha-D-muramoyl-L-alanine + D-glutamate + ATP = UDP-N-acetyl-alpha-D-muramoyl-L-alanyl-D-glutamate + ADP + phosphate + H(+)</text>
        <dbReference type="Rhea" id="RHEA:16429"/>
        <dbReference type="ChEBI" id="CHEBI:15378"/>
        <dbReference type="ChEBI" id="CHEBI:29986"/>
        <dbReference type="ChEBI" id="CHEBI:30616"/>
        <dbReference type="ChEBI" id="CHEBI:43474"/>
        <dbReference type="ChEBI" id="CHEBI:83898"/>
        <dbReference type="ChEBI" id="CHEBI:83900"/>
        <dbReference type="ChEBI" id="CHEBI:456216"/>
        <dbReference type="EC" id="6.3.2.9"/>
    </reaction>
</comment>
<dbReference type="Gene3D" id="3.90.190.20">
    <property type="entry name" value="Mur ligase, C-terminal domain"/>
    <property type="match status" value="1"/>
</dbReference>
<dbReference type="PANTHER" id="PTHR43692">
    <property type="entry name" value="UDP-N-ACETYLMURAMOYLALANINE--D-GLUTAMATE LIGASE"/>
    <property type="match status" value="1"/>
</dbReference>
<sequence>MRPLTEYSTITVLGFGLTGVSCARYLLTQGVRPVVLDSRTNPPGLTDAKDIAAQCECYFGPFQLEHLLQSDLIIVSPGIDRRDANLQMAADAGIPMISDIELFAWVVSIPVVAVTGSNGKSTVTELTGHILRNCGMKPAVAGNIGVPVLDYLTDATDHDCFVLELSSFQLELVESLKLKAACILNITADHLDRYDDERAYERAKHRIFQHTSMCIWNRDDVKTKPVFRRKGMTKLSFGTSDAAQGFGLIRKPEGLWISWQDKALLKVASLPIQGMHNVLNVQAAMALAYGLGVLPVEAARGVKGFKALPHRCEPVFEHNGTRWIDDSKATNAGAAIAAIEGLRPTVPGQLILIAGGDAKGADLSVLRPVLAHVDVLITLGRDGSKIAELKPGARQVQSLNEAVAYAAKHCKNDSMVLLSPACASLDMFANYKERGMKFRAAVEAYYAHN</sequence>
<dbReference type="Proteomes" id="UP000320359">
    <property type="component" value="Unassembled WGS sequence"/>
</dbReference>
<dbReference type="InterPro" id="IPR013221">
    <property type="entry name" value="Mur_ligase_cen"/>
</dbReference>
<keyword evidence="7 8" id="KW-0573">Peptidoglycan synthesis</keyword>
<dbReference type="PANTHER" id="PTHR43692:SF1">
    <property type="entry name" value="UDP-N-ACETYLMURAMOYLALANINE--D-GLUTAMATE LIGASE"/>
    <property type="match status" value="1"/>
</dbReference>
<evidence type="ECO:0000313" key="11">
    <source>
        <dbReference type="EMBL" id="TRW50566.1"/>
    </source>
</evidence>
<name>A0A552X6C8_9GAMM</name>
<dbReference type="GO" id="GO:0071555">
    <property type="term" value="P:cell wall organization"/>
    <property type="evidence" value="ECO:0007669"/>
    <property type="project" value="UniProtKB-KW"/>
</dbReference>
<dbReference type="PROSITE" id="PS51257">
    <property type="entry name" value="PROKAR_LIPOPROTEIN"/>
    <property type="match status" value="1"/>
</dbReference>
<dbReference type="UniPathway" id="UPA00219"/>
<evidence type="ECO:0000256" key="8">
    <source>
        <dbReference type="RuleBase" id="RU003664"/>
    </source>
</evidence>
<accession>A0A552X6C8</accession>
<feature type="binding site" evidence="7">
    <location>
        <begin position="116"/>
        <end position="122"/>
    </location>
    <ligand>
        <name>ATP</name>
        <dbReference type="ChEBI" id="CHEBI:30616"/>
    </ligand>
</feature>
<evidence type="ECO:0000256" key="7">
    <source>
        <dbReference type="HAMAP-Rule" id="MF_00639"/>
    </source>
</evidence>
<gene>
    <name evidence="7 11" type="primary">murD</name>
    <name evidence="11" type="ORF">FM042_06170</name>
</gene>
<dbReference type="Pfam" id="PF08245">
    <property type="entry name" value="Mur_ligase_M"/>
    <property type="match status" value="1"/>
</dbReference>
<evidence type="ECO:0000256" key="4">
    <source>
        <dbReference type="ARBA" id="ARBA00022598"/>
    </source>
</evidence>
<dbReference type="NCBIfam" id="TIGR01087">
    <property type="entry name" value="murD"/>
    <property type="match status" value="1"/>
</dbReference>
<keyword evidence="7 8" id="KW-0961">Cell wall biogenesis/degradation</keyword>
<dbReference type="GO" id="GO:0005524">
    <property type="term" value="F:ATP binding"/>
    <property type="evidence" value="ECO:0007669"/>
    <property type="project" value="UniProtKB-UniRule"/>
</dbReference>
<comment type="function">
    <text evidence="7 8">Cell wall formation. Catalyzes the addition of glutamate to the nucleotide precursor UDP-N-acetylmuramoyl-L-alanine (UMA).</text>
</comment>
<keyword evidence="12" id="KW-1185">Reference proteome</keyword>
<dbReference type="InterPro" id="IPR036565">
    <property type="entry name" value="Mur-like_cat_sf"/>
</dbReference>
<keyword evidence="4 7" id="KW-0436">Ligase</keyword>
<protein>
    <recommendedName>
        <fullName evidence="7 8">UDP-N-acetylmuramoylalanine--D-glutamate ligase</fullName>
        <ecNumber evidence="7 8">6.3.2.9</ecNumber>
    </recommendedName>
    <alternativeName>
        <fullName evidence="7">D-glutamic acid-adding enzyme</fullName>
    </alternativeName>
    <alternativeName>
        <fullName evidence="7">UDP-N-acetylmuramoyl-L-alanyl-D-glutamate synthetase</fullName>
    </alternativeName>
</protein>
<dbReference type="SUPFAM" id="SSF53623">
    <property type="entry name" value="MurD-like peptide ligases, catalytic domain"/>
    <property type="match status" value="1"/>
</dbReference>
<dbReference type="Gene3D" id="3.40.50.720">
    <property type="entry name" value="NAD(P)-binding Rossmann-like Domain"/>
    <property type="match status" value="1"/>
</dbReference>
<feature type="domain" description="Mur ligase central" evidence="10">
    <location>
        <begin position="114"/>
        <end position="288"/>
    </location>
</feature>
<dbReference type="Gene3D" id="3.40.1190.10">
    <property type="entry name" value="Mur-like, catalytic domain"/>
    <property type="match status" value="1"/>
</dbReference>
<dbReference type="GO" id="GO:0009252">
    <property type="term" value="P:peptidoglycan biosynthetic process"/>
    <property type="evidence" value="ECO:0007669"/>
    <property type="project" value="UniProtKB-UniRule"/>
</dbReference>
<dbReference type="GO" id="GO:0051301">
    <property type="term" value="P:cell division"/>
    <property type="evidence" value="ECO:0007669"/>
    <property type="project" value="UniProtKB-KW"/>
</dbReference>
<dbReference type="Pfam" id="PF21799">
    <property type="entry name" value="MurD-like_N"/>
    <property type="match status" value="1"/>
</dbReference>
<dbReference type="GO" id="GO:0005737">
    <property type="term" value="C:cytoplasm"/>
    <property type="evidence" value="ECO:0007669"/>
    <property type="project" value="UniProtKB-SubCell"/>
</dbReference>
<evidence type="ECO:0000256" key="3">
    <source>
        <dbReference type="ARBA" id="ARBA00022490"/>
    </source>
</evidence>
<dbReference type="InterPro" id="IPR004101">
    <property type="entry name" value="Mur_ligase_C"/>
</dbReference>
<evidence type="ECO:0000256" key="2">
    <source>
        <dbReference type="ARBA" id="ARBA00004752"/>
    </source>
</evidence>
<evidence type="ECO:0000259" key="9">
    <source>
        <dbReference type="Pfam" id="PF02875"/>
    </source>
</evidence>
<reference evidence="11 12" key="1">
    <citation type="submission" date="2019-07" db="EMBL/GenBank/DDBJ databases">
        <authorList>
            <person name="Yang M."/>
            <person name="Zhao D."/>
            <person name="Xiang H."/>
        </authorList>
    </citation>
    <scope>NUCLEOTIDE SEQUENCE [LARGE SCALE GENOMIC DNA]</scope>
    <source>
        <strain evidence="11 12">IM1326</strain>
    </source>
</reference>
<keyword evidence="6 7" id="KW-0067">ATP-binding</keyword>
<comment type="pathway">
    <text evidence="2 7 8">Cell wall biogenesis; peptidoglycan biosynthesis.</text>
</comment>
<organism evidence="11 12">
    <name type="scientific">Aliidiomarina halalkaliphila</name>
    <dbReference type="NCBI Taxonomy" id="2593535"/>
    <lineage>
        <taxon>Bacteria</taxon>
        <taxon>Pseudomonadati</taxon>
        <taxon>Pseudomonadota</taxon>
        <taxon>Gammaproteobacteria</taxon>
        <taxon>Alteromonadales</taxon>
        <taxon>Idiomarinaceae</taxon>
        <taxon>Aliidiomarina</taxon>
    </lineage>
</organism>
<dbReference type="GO" id="GO:0008360">
    <property type="term" value="P:regulation of cell shape"/>
    <property type="evidence" value="ECO:0007669"/>
    <property type="project" value="UniProtKB-KW"/>
</dbReference>
<dbReference type="InterPro" id="IPR036615">
    <property type="entry name" value="Mur_ligase_C_dom_sf"/>
</dbReference>
<dbReference type="HAMAP" id="MF_00639">
    <property type="entry name" value="MurD"/>
    <property type="match status" value="1"/>
</dbReference>
<dbReference type="OrthoDB" id="9809796at2"/>
<proteinExistence type="inferred from homology"/>
<comment type="subcellular location">
    <subcellularLocation>
        <location evidence="1 7 8">Cytoplasm</location>
    </subcellularLocation>
</comment>
<dbReference type="EC" id="6.3.2.9" evidence="7 8"/>